<dbReference type="AlphaFoldDB" id="A0A0A2LDI3"/>
<evidence type="ECO:0000313" key="1">
    <source>
        <dbReference type="EMBL" id="KGO77251.1"/>
    </source>
</evidence>
<dbReference type="Proteomes" id="UP000030104">
    <property type="component" value="Unassembled WGS sequence"/>
</dbReference>
<proteinExistence type="predicted"/>
<organism evidence="1 2">
    <name type="scientific">Penicillium italicum</name>
    <name type="common">Blue mold</name>
    <dbReference type="NCBI Taxonomy" id="40296"/>
    <lineage>
        <taxon>Eukaryota</taxon>
        <taxon>Fungi</taxon>
        <taxon>Dikarya</taxon>
        <taxon>Ascomycota</taxon>
        <taxon>Pezizomycotina</taxon>
        <taxon>Eurotiomycetes</taxon>
        <taxon>Eurotiomycetidae</taxon>
        <taxon>Eurotiales</taxon>
        <taxon>Aspergillaceae</taxon>
        <taxon>Penicillium</taxon>
    </lineage>
</organism>
<accession>A0A0A2LDI3</accession>
<dbReference type="HOGENOM" id="CLU_3368680_0_0_1"/>
<comment type="caution">
    <text evidence="1">The sequence shown here is derived from an EMBL/GenBank/DDBJ whole genome shotgun (WGS) entry which is preliminary data.</text>
</comment>
<protein>
    <submittedName>
        <fullName evidence="1">Uncharacterized protein</fullName>
    </submittedName>
</protein>
<gene>
    <name evidence="1" type="ORF">PITC_092110</name>
</gene>
<reference evidence="1 2" key="1">
    <citation type="journal article" date="2015" name="Mol. Plant Microbe Interact.">
        <title>Genome, transcriptome, and functional analyses of Penicillium expansum provide new insights into secondary metabolism and pathogenicity.</title>
        <authorList>
            <person name="Ballester A.R."/>
            <person name="Marcet-Houben M."/>
            <person name="Levin E."/>
            <person name="Sela N."/>
            <person name="Selma-Lazaro C."/>
            <person name="Carmona L."/>
            <person name="Wisniewski M."/>
            <person name="Droby S."/>
            <person name="Gonzalez-Candelas L."/>
            <person name="Gabaldon T."/>
        </authorList>
    </citation>
    <scope>NUCLEOTIDE SEQUENCE [LARGE SCALE GENOMIC DNA]</scope>
    <source>
        <strain evidence="1 2">PHI-1</strain>
    </source>
</reference>
<dbReference type="OrthoDB" id="10452032at2759"/>
<keyword evidence="2" id="KW-1185">Reference proteome</keyword>
<name>A0A0A2LDI3_PENIT</name>
<dbReference type="EMBL" id="JQGA01000203">
    <property type="protein sequence ID" value="KGO77251.1"/>
    <property type="molecule type" value="Genomic_DNA"/>
</dbReference>
<sequence>MFSRRQTKVNERLESVPLPTLVVYYSLHCYRYFHL</sequence>
<evidence type="ECO:0000313" key="2">
    <source>
        <dbReference type="Proteomes" id="UP000030104"/>
    </source>
</evidence>